<evidence type="ECO:0000256" key="3">
    <source>
        <dbReference type="ARBA" id="ARBA00006577"/>
    </source>
</evidence>
<evidence type="ECO:0000256" key="9">
    <source>
        <dbReference type="PROSITE-ProRule" id="PRU00277"/>
    </source>
</evidence>
<comment type="function">
    <text evidence="8">Also involved in hydrogenase metallocenter assembly, probably by participating in the nickel insertion step. This function in hydrogenase biosynthesis requires chaperone activity and the presence of the metal-binding domain, but not PPIase activity.</text>
</comment>
<evidence type="ECO:0000256" key="4">
    <source>
        <dbReference type="ARBA" id="ARBA00022490"/>
    </source>
</evidence>
<dbReference type="AlphaFoldDB" id="A0A0F7JVV9"/>
<name>A0A0F7JVV9_9GAMM</name>
<evidence type="ECO:0000256" key="7">
    <source>
        <dbReference type="ARBA" id="ARBA00023235"/>
    </source>
</evidence>
<protein>
    <recommendedName>
        <fullName evidence="10">Peptidyl-prolyl cis-trans isomerase</fullName>
        <ecNumber evidence="10">5.2.1.8</ecNumber>
    </recommendedName>
</protein>
<dbReference type="SUPFAM" id="SSF54534">
    <property type="entry name" value="FKBP-like"/>
    <property type="match status" value="1"/>
</dbReference>
<dbReference type="KEGG" id="seds:AAY24_09920"/>
<keyword evidence="6" id="KW-0143">Chaperone</keyword>
<gene>
    <name evidence="12" type="ORF">AAY24_09920</name>
</gene>
<dbReference type="GO" id="GO:0042026">
    <property type="term" value="P:protein refolding"/>
    <property type="evidence" value="ECO:0007669"/>
    <property type="project" value="UniProtKB-ARBA"/>
</dbReference>
<dbReference type="OrthoDB" id="9808891at2"/>
<dbReference type="Gene3D" id="3.10.50.40">
    <property type="match status" value="1"/>
</dbReference>
<evidence type="ECO:0000256" key="2">
    <source>
        <dbReference type="ARBA" id="ARBA00004496"/>
    </source>
</evidence>
<keyword evidence="4" id="KW-0963">Cytoplasm</keyword>
<keyword evidence="5 9" id="KW-0697">Rotamase</keyword>
<evidence type="ECO:0000256" key="10">
    <source>
        <dbReference type="RuleBase" id="RU003915"/>
    </source>
</evidence>
<proteinExistence type="inferred from homology"/>
<comment type="similarity">
    <text evidence="3 10">Belongs to the FKBP-type PPIase family.</text>
</comment>
<dbReference type="GO" id="GO:0005737">
    <property type="term" value="C:cytoplasm"/>
    <property type="evidence" value="ECO:0007669"/>
    <property type="project" value="UniProtKB-SubCell"/>
</dbReference>
<keyword evidence="7 9" id="KW-0413">Isomerase</keyword>
<evidence type="ECO:0000313" key="13">
    <source>
        <dbReference type="Proteomes" id="UP000034410"/>
    </source>
</evidence>
<dbReference type="PANTHER" id="PTHR47861:SF3">
    <property type="entry name" value="FKBP-TYPE PEPTIDYL-PROLYL CIS-TRANS ISOMERASE SLYD"/>
    <property type="match status" value="1"/>
</dbReference>
<dbReference type="EC" id="5.2.1.8" evidence="10"/>
<dbReference type="PROSITE" id="PS50059">
    <property type="entry name" value="FKBP_PPIASE"/>
    <property type="match status" value="1"/>
</dbReference>
<dbReference type="RefSeq" id="WP_046859554.1">
    <property type="nucleotide sequence ID" value="NZ_CP011412.1"/>
</dbReference>
<organism evidence="12 13">
    <name type="scientific">Sedimenticola thiotaurini</name>
    <dbReference type="NCBI Taxonomy" id="1543721"/>
    <lineage>
        <taxon>Bacteria</taxon>
        <taxon>Pseudomonadati</taxon>
        <taxon>Pseudomonadota</taxon>
        <taxon>Gammaproteobacteria</taxon>
        <taxon>Chromatiales</taxon>
        <taxon>Sedimenticolaceae</taxon>
        <taxon>Sedimenticola</taxon>
    </lineage>
</organism>
<reference evidence="12 13" key="1">
    <citation type="journal article" date="2015" name="Genome Announc.">
        <title>Complete Genome Sequence of Sedimenticola thiotaurini Strain SIP-G1, a Polyphosphate- and Polyhydroxyalkanoate-Accumulating Sulfur-Oxidizing Gammaproteobacterium Isolated from Salt Marsh Sediments.</title>
        <authorList>
            <person name="Flood B.E."/>
            <person name="Jones D.S."/>
            <person name="Bailey J.V."/>
        </authorList>
    </citation>
    <scope>NUCLEOTIDE SEQUENCE [LARGE SCALE GENOMIC DNA]</scope>
    <source>
        <strain evidence="12 13">SIP-G1</strain>
    </source>
</reference>
<dbReference type="InterPro" id="IPR046357">
    <property type="entry name" value="PPIase_dom_sf"/>
</dbReference>
<comment type="subcellular location">
    <subcellularLocation>
        <location evidence="2">Cytoplasm</location>
    </subcellularLocation>
</comment>
<dbReference type="InterPro" id="IPR001179">
    <property type="entry name" value="PPIase_FKBP_dom"/>
</dbReference>
<evidence type="ECO:0000256" key="6">
    <source>
        <dbReference type="ARBA" id="ARBA00023186"/>
    </source>
</evidence>
<dbReference type="Pfam" id="PF00254">
    <property type="entry name" value="FKBP_C"/>
    <property type="match status" value="1"/>
</dbReference>
<keyword evidence="13" id="KW-1185">Reference proteome</keyword>
<dbReference type="GO" id="GO:0003755">
    <property type="term" value="F:peptidyl-prolyl cis-trans isomerase activity"/>
    <property type="evidence" value="ECO:0007669"/>
    <property type="project" value="UniProtKB-UniRule"/>
</dbReference>
<accession>A0A0F7JVV9</accession>
<dbReference type="Proteomes" id="UP000034410">
    <property type="component" value="Chromosome"/>
</dbReference>
<dbReference type="EMBL" id="CP011412">
    <property type="protein sequence ID" value="AKH20621.1"/>
    <property type="molecule type" value="Genomic_DNA"/>
</dbReference>
<evidence type="ECO:0000256" key="1">
    <source>
        <dbReference type="ARBA" id="ARBA00000971"/>
    </source>
</evidence>
<sequence>MQISDFKAVILDYVTRDQSGEIIDSSANDGYLTYIHGTESLIPALERALTGHSQGEKLSVTIPCEEAYGERDDSLIEGVPRENFPGVEQIEVGMQFQTEMDEGVPFLVTVVAVDDKMVTVDGNHPMAGKELNFDLEIIQVRDASAEEIEHGHVHHDMDHSHTH</sequence>
<comment type="catalytic activity">
    <reaction evidence="1 9 10">
        <text>[protein]-peptidylproline (omega=180) = [protein]-peptidylproline (omega=0)</text>
        <dbReference type="Rhea" id="RHEA:16237"/>
        <dbReference type="Rhea" id="RHEA-COMP:10747"/>
        <dbReference type="Rhea" id="RHEA-COMP:10748"/>
        <dbReference type="ChEBI" id="CHEBI:83833"/>
        <dbReference type="ChEBI" id="CHEBI:83834"/>
        <dbReference type="EC" id="5.2.1.8"/>
    </reaction>
</comment>
<dbReference type="PATRIC" id="fig|1543721.4.peg.2058"/>
<evidence type="ECO:0000256" key="5">
    <source>
        <dbReference type="ARBA" id="ARBA00023110"/>
    </source>
</evidence>
<evidence type="ECO:0000259" key="11">
    <source>
        <dbReference type="PROSITE" id="PS50059"/>
    </source>
</evidence>
<evidence type="ECO:0000313" key="12">
    <source>
        <dbReference type="EMBL" id="AKH20621.1"/>
    </source>
</evidence>
<dbReference type="PANTHER" id="PTHR47861">
    <property type="entry name" value="FKBP-TYPE PEPTIDYL-PROLYL CIS-TRANS ISOMERASE SLYD"/>
    <property type="match status" value="1"/>
</dbReference>
<feature type="domain" description="PPIase FKBP-type" evidence="11">
    <location>
        <begin position="6"/>
        <end position="80"/>
    </location>
</feature>
<evidence type="ECO:0000256" key="8">
    <source>
        <dbReference type="ARBA" id="ARBA00037071"/>
    </source>
</evidence>